<sequence length="198" mass="22006">MTKLPLIYLCRHGQTDWNAAARLQGQSDIPLNRTGEAQARRNGRYLANVLGAGGGTFDFVSSPMLRASATMRAIRREMGLEIDSFRTDERLMEIHFGDWQGYTVAELAKRFPEESARRKADKWNFQPPGAGAETYQSLAGRVAPVFRELVRPTIVVAHGGITRAFLNVFAGMSPAEASQADIPQDRILRASNGHFDWV</sequence>
<feature type="binding site" evidence="2">
    <location>
        <begin position="11"/>
        <end position="18"/>
    </location>
    <ligand>
        <name>substrate</name>
    </ligand>
</feature>
<dbReference type="InterPro" id="IPR001345">
    <property type="entry name" value="PG/BPGM_mutase_AS"/>
</dbReference>
<dbReference type="Pfam" id="PF00300">
    <property type="entry name" value="His_Phos_1"/>
    <property type="match status" value="1"/>
</dbReference>
<proteinExistence type="predicted"/>
<dbReference type="SUPFAM" id="SSF53254">
    <property type="entry name" value="Phosphoglycerate mutase-like"/>
    <property type="match status" value="1"/>
</dbReference>
<dbReference type="EC" id="5.4.2.12" evidence="3"/>
<reference evidence="3 4" key="1">
    <citation type="submission" date="2020-08" db="EMBL/GenBank/DDBJ databases">
        <title>Genomic Encyclopedia of Type Strains, Phase IV (KMG-IV): sequencing the most valuable type-strain genomes for metagenomic binning, comparative biology and taxonomic classification.</title>
        <authorList>
            <person name="Goeker M."/>
        </authorList>
    </citation>
    <scope>NUCLEOTIDE SEQUENCE [LARGE SCALE GENOMIC DNA]</scope>
    <source>
        <strain evidence="3 4">DSM 25024</strain>
    </source>
</reference>
<dbReference type="OrthoDB" id="9781415at2"/>
<dbReference type="Gene3D" id="3.40.50.1240">
    <property type="entry name" value="Phosphoglycerate mutase-like"/>
    <property type="match status" value="1"/>
</dbReference>
<feature type="active site" description="Tele-phosphohistidine intermediate" evidence="1">
    <location>
        <position position="12"/>
    </location>
</feature>
<dbReference type="InterPro" id="IPR003094">
    <property type="entry name" value="6Pfruct_kin"/>
</dbReference>
<dbReference type="EMBL" id="JACIDO010000002">
    <property type="protein sequence ID" value="MBB3935015.1"/>
    <property type="molecule type" value="Genomic_DNA"/>
</dbReference>
<evidence type="ECO:0000256" key="2">
    <source>
        <dbReference type="PIRSR" id="PIRSR613078-2"/>
    </source>
</evidence>
<comment type="caution">
    <text evidence="3">The sequence shown here is derived from an EMBL/GenBank/DDBJ whole genome shotgun (WGS) entry which is preliminary data.</text>
</comment>
<keyword evidence="4" id="KW-1185">Reference proteome</keyword>
<gene>
    <name evidence="3" type="ORF">GGR05_001143</name>
</gene>
<accession>A0A7W6BRL4</accession>
<keyword evidence="3" id="KW-0413">Isomerase</keyword>
<dbReference type="InterPro" id="IPR029033">
    <property type="entry name" value="His_PPase_superfam"/>
</dbReference>
<name>A0A7W6BRL4_9HYPH</name>
<evidence type="ECO:0000313" key="4">
    <source>
        <dbReference type="Proteomes" id="UP000531216"/>
    </source>
</evidence>
<evidence type="ECO:0000256" key="1">
    <source>
        <dbReference type="PIRSR" id="PIRSR613078-1"/>
    </source>
</evidence>
<feature type="active site" description="Proton donor/acceptor" evidence="1">
    <location>
        <position position="93"/>
    </location>
</feature>
<dbReference type="CDD" id="cd07067">
    <property type="entry name" value="HP_PGM_like"/>
    <property type="match status" value="1"/>
</dbReference>
<dbReference type="PROSITE" id="PS00175">
    <property type="entry name" value="PG_MUTASE"/>
    <property type="match status" value="1"/>
</dbReference>
<dbReference type="SMART" id="SM00855">
    <property type="entry name" value="PGAM"/>
    <property type="match status" value="1"/>
</dbReference>
<dbReference type="Proteomes" id="UP000531216">
    <property type="component" value="Unassembled WGS sequence"/>
</dbReference>
<dbReference type="RefSeq" id="WP_090963970.1">
    <property type="nucleotide sequence ID" value="NZ_FOOA01000011.1"/>
</dbReference>
<dbReference type="PRINTS" id="PR00991">
    <property type="entry name" value="6PFRUCTKNASE"/>
</dbReference>
<evidence type="ECO:0000313" key="3">
    <source>
        <dbReference type="EMBL" id="MBB3935015.1"/>
    </source>
</evidence>
<dbReference type="GO" id="GO:0005524">
    <property type="term" value="F:ATP binding"/>
    <property type="evidence" value="ECO:0007669"/>
    <property type="project" value="InterPro"/>
</dbReference>
<dbReference type="PANTHER" id="PTHR48100:SF59">
    <property type="entry name" value="ADENOSYLCOBALAMIN_ALPHA-RIBAZOLE PHOSPHATASE"/>
    <property type="match status" value="1"/>
</dbReference>
<dbReference type="InterPro" id="IPR013078">
    <property type="entry name" value="His_Pase_superF_clade-1"/>
</dbReference>
<dbReference type="GO" id="GO:0005737">
    <property type="term" value="C:cytoplasm"/>
    <property type="evidence" value="ECO:0007669"/>
    <property type="project" value="TreeGrafter"/>
</dbReference>
<dbReference type="PANTHER" id="PTHR48100">
    <property type="entry name" value="BROAD-SPECIFICITY PHOSPHATASE YOR283W-RELATED"/>
    <property type="match status" value="1"/>
</dbReference>
<dbReference type="GO" id="GO:0016791">
    <property type="term" value="F:phosphatase activity"/>
    <property type="evidence" value="ECO:0007669"/>
    <property type="project" value="TreeGrafter"/>
</dbReference>
<feature type="binding site" evidence="2">
    <location>
        <position position="66"/>
    </location>
    <ligand>
        <name>substrate</name>
    </ligand>
</feature>
<dbReference type="GO" id="GO:0006003">
    <property type="term" value="P:fructose 2,6-bisphosphate metabolic process"/>
    <property type="evidence" value="ECO:0007669"/>
    <property type="project" value="InterPro"/>
</dbReference>
<organism evidence="3 4">
    <name type="scientific">Aureimonas phyllosphaerae</name>
    <dbReference type="NCBI Taxonomy" id="1166078"/>
    <lineage>
        <taxon>Bacteria</taxon>
        <taxon>Pseudomonadati</taxon>
        <taxon>Pseudomonadota</taxon>
        <taxon>Alphaproteobacteria</taxon>
        <taxon>Hyphomicrobiales</taxon>
        <taxon>Aurantimonadaceae</taxon>
        <taxon>Aureimonas</taxon>
    </lineage>
</organism>
<dbReference type="GO" id="GO:0004619">
    <property type="term" value="F:phosphoglycerate mutase activity"/>
    <property type="evidence" value="ECO:0007669"/>
    <property type="project" value="UniProtKB-EC"/>
</dbReference>
<dbReference type="InterPro" id="IPR050275">
    <property type="entry name" value="PGM_Phosphatase"/>
</dbReference>
<dbReference type="AlphaFoldDB" id="A0A7W6BRL4"/>
<dbReference type="PIRSF" id="PIRSF000709">
    <property type="entry name" value="6PFK_2-Ptase"/>
    <property type="match status" value="1"/>
</dbReference>
<protein>
    <submittedName>
        <fullName evidence="3">Putative phosphoglycerate mutase</fullName>
        <ecNumber evidence="3">5.4.2.12</ecNumber>
    </submittedName>
</protein>